<dbReference type="EMBL" id="QKWP01002040">
    <property type="protein sequence ID" value="RIB05156.1"/>
    <property type="molecule type" value="Genomic_DNA"/>
</dbReference>
<accession>A0A397UDE2</accession>
<reference evidence="1 2" key="1">
    <citation type="submission" date="2018-06" db="EMBL/GenBank/DDBJ databases">
        <title>Comparative genomics reveals the genomic features of Rhizophagus irregularis, R. cerebriforme, R. diaphanum and Gigaspora rosea, and their symbiotic lifestyle signature.</title>
        <authorList>
            <person name="Morin E."/>
            <person name="San Clemente H."/>
            <person name="Chen E.C.H."/>
            <person name="De La Providencia I."/>
            <person name="Hainaut M."/>
            <person name="Kuo A."/>
            <person name="Kohler A."/>
            <person name="Murat C."/>
            <person name="Tang N."/>
            <person name="Roy S."/>
            <person name="Loubradou J."/>
            <person name="Henrissat B."/>
            <person name="Grigoriev I.V."/>
            <person name="Corradi N."/>
            <person name="Roux C."/>
            <person name="Martin F.M."/>
        </authorList>
    </citation>
    <scope>NUCLEOTIDE SEQUENCE [LARGE SCALE GENOMIC DNA]</scope>
    <source>
        <strain evidence="1 2">DAOM 194757</strain>
    </source>
</reference>
<evidence type="ECO:0000313" key="2">
    <source>
        <dbReference type="Proteomes" id="UP000266673"/>
    </source>
</evidence>
<proteinExistence type="predicted"/>
<evidence type="ECO:0000313" key="1">
    <source>
        <dbReference type="EMBL" id="RIB05156.1"/>
    </source>
</evidence>
<comment type="caution">
    <text evidence="1">The sequence shown here is derived from an EMBL/GenBank/DDBJ whole genome shotgun (WGS) entry which is preliminary data.</text>
</comment>
<organism evidence="1 2">
    <name type="scientific">Gigaspora rosea</name>
    <dbReference type="NCBI Taxonomy" id="44941"/>
    <lineage>
        <taxon>Eukaryota</taxon>
        <taxon>Fungi</taxon>
        <taxon>Fungi incertae sedis</taxon>
        <taxon>Mucoromycota</taxon>
        <taxon>Glomeromycotina</taxon>
        <taxon>Glomeromycetes</taxon>
        <taxon>Diversisporales</taxon>
        <taxon>Gigasporaceae</taxon>
        <taxon>Gigaspora</taxon>
    </lineage>
</organism>
<gene>
    <name evidence="1" type="ORF">C2G38_2220466</name>
</gene>
<dbReference type="AlphaFoldDB" id="A0A397UDE2"/>
<protein>
    <submittedName>
        <fullName evidence="1">Uncharacterized protein</fullName>
    </submittedName>
</protein>
<dbReference type="Proteomes" id="UP000266673">
    <property type="component" value="Unassembled WGS sequence"/>
</dbReference>
<keyword evidence="2" id="KW-1185">Reference proteome</keyword>
<dbReference type="OrthoDB" id="2485541at2759"/>
<sequence>MSTKRKKIKKQQKERLNACRARHRIAQVEKVILGAQTEANKIYYFDTLWNRIFFHRFFQEKQKKTSVNITNLLVDYNLQNIPFKKNVTVHLQNEFTEDEMTLCMDLNKLQDCVLSEKEDQARVFDKGNYAIVMILDYMDWMYQFKKQDSKNNNAIISALGVNFNIESDGYLEAAYMPDMKHSPTFNTVFQSITDCFSKKLQKINSNCVVGVCGNEKRINNCCHKKDYEATVDKEFDFRPQIENIGEGNNAKERTYIFPIHLRMLLYNYFKKPEDRKKVAAADRIWALYSSQDCQKKKKTKQNNIDLHDIAIQLKFTSVHNEDIQKRTQIPVHGNKTIYITPLIEAIKLKFFIVEICDKAVAIEAELSIGDIILNSDIQNIQFREYIEPYLETEYTIECDSYEFQNHEVNLCLDLKKLKDKENLHTICEDRIRELVEQQQGSNFQRIKNGILEVLMLEEIDNRIYLLRDESLTDTKQSATLQQMRCRRLQNILHEEEIANYD</sequence>
<name>A0A397UDE2_9GLOM</name>